<dbReference type="STRING" id="153721.MYP_715"/>
<keyword evidence="3" id="KW-1185">Reference proteome</keyword>
<evidence type="ECO:0000313" key="2">
    <source>
        <dbReference type="EMBL" id="GAL83488.1"/>
    </source>
</evidence>
<protein>
    <recommendedName>
        <fullName evidence="1">Secretion system C-terminal sorting domain-containing protein</fullName>
    </recommendedName>
</protein>
<comment type="caution">
    <text evidence="2">The sequence shown here is derived from an EMBL/GenBank/DDBJ whole genome shotgun (WGS) entry which is preliminary data.</text>
</comment>
<proteinExistence type="predicted"/>
<reference evidence="2 3" key="1">
    <citation type="submission" date="2014-09" db="EMBL/GenBank/DDBJ databases">
        <title>Sporocytophaga myxococcoides PG-01 genome sequencing.</title>
        <authorList>
            <person name="Liu L."/>
            <person name="Gao P.J."/>
            <person name="Chen G.J."/>
            <person name="Wang L.S."/>
        </authorList>
    </citation>
    <scope>NUCLEOTIDE SEQUENCE [LARGE SCALE GENOMIC DNA]</scope>
    <source>
        <strain evidence="2 3">PG-01</strain>
    </source>
</reference>
<dbReference type="NCBIfam" id="TIGR04183">
    <property type="entry name" value="Por_Secre_tail"/>
    <property type="match status" value="1"/>
</dbReference>
<dbReference type="InterPro" id="IPR026444">
    <property type="entry name" value="Secre_tail"/>
</dbReference>
<dbReference type="AlphaFoldDB" id="A0A098LBB1"/>
<name>A0A098LBB1_9BACT</name>
<dbReference type="OrthoDB" id="898444at2"/>
<dbReference type="Pfam" id="PF18962">
    <property type="entry name" value="Por_Secre_tail"/>
    <property type="match status" value="1"/>
</dbReference>
<evidence type="ECO:0000259" key="1">
    <source>
        <dbReference type="Pfam" id="PF18962"/>
    </source>
</evidence>
<sequence length="159" mass="17694">MVANNDGLHVTTEQSGYIGLKKGGTCFYRRIFEYDYDQILTVSYESSKITKTIIPSSALYADAIITSLAKLNQKNNIEVFPSPFTDKLSVNSQSQIQSVKLISNEGKNVNEAAMISSQFQYIISVPQELPSGVYFVQVEINEGLKTIKVLKKLPSFLLT</sequence>
<dbReference type="Proteomes" id="UP000030185">
    <property type="component" value="Unassembled WGS sequence"/>
</dbReference>
<evidence type="ECO:0000313" key="3">
    <source>
        <dbReference type="Proteomes" id="UP000030185"/>
    </source>
</evidence>
<organism evidence="2 3">
    <name type="scientific">Sporocytophaga myxococcoides</name>
    <dbReference type="NCBI Taxonomy" id="153721"/>
    <lineage>
        <taxon>Bacteria</taxon>
        <taxon>Pseudomonadati</taxon>
        <taxon>Bacteroidota</taxon>
        <taxon>Cytophagia</taxon>
        <taxon>Cytophagales</taxon>
        <taxon>Cytophagaceae</taxon>
        <taxon>Sporocytophaga</taxon>
    </lineage>
</organism>
<accession>A0A098LBB1</accession>
<feature type="domain" description="Secretion system C-terminal sorting" evidence="1">
    <location>
        <begin position="79"/>
        <end position="147"/>
    </location>
</feature>
<gene>
    <name evidence="2" type="ORF">MYP_715</name>
</gene>
<dbReference type="EMBL" id="BBLT01000001">
    <property type="protein sequence ID" value="GAL83488.1"/>
    <property type="molecule type" value="Genomic_DNA"/>
</dbReference>
<dbReference type="RefSeq" id="WP_045458422.1">
    <property type="nucleotide sequence ID" value="NZ_BBLT01000001.1"/>
</dbReference>